<name>A0A8H4L787_9HYPO</name>
<evidence type="ECO:0000313" key="2">
    <source>
        <dbReference type="Proteomes" id="UP000554235"/>
    </source>
</evidence>
<dbReference type="OrthoDB" id="3219467at2759"/>
<keyword evidence="2" id="KW-1185">Reference proteome</keyword>
<dbReference type="Proteomes" id="UP000554235">
    <property type="component" value="Unassembled WGS sequence"/>
</dbReference>
<dbReference type="AlphaFoldDB" id="A0A8H4L787"/>
<gene>
    <name evidence="1" type="ORF">FALBO_10301</name>
</gene>
<comment type="caution">
    <text evidence="1">The sequence shown here is derived from an EMBL/GenBank/DDBJ whole genome shotgun (WGS) entry which is preliminary data.</text>
</comment>
<evidence type="ECO:0000313" key="1">
    <source>
        <dbReference type="EMBL" id="KAF4462882.1"/>
    </source>
</evidence>
<protein>
    <submittedName>
        <fullName evidence="1">Uncharacterized protein</fullName>
    </submittedName>
</protein>
<dbReference type="EMBL" id="JAADYS010001465">
    <property type="protein sequence ID" value="KAF4462882.1"/>
    <property type="molecule type" value="Genomic_DNA"/>
</dbReference>
<reference evidence="1 2" key="1">
    <citation type="submission" date="2020-01" db="EMBL/GenBank/DDBJ databases">
        <title>Identification and distribution of gene clusters putatively required for synthesis of sphingolipid metabolism inhibitors in phylogenetically diverse species of the filamentous fungus Fusarium.</title>
        <authorList>
            <person name="Kim H.-S."/>
            <person name="Busman M."/>
            <person name="Brown D.W."/>
            <person name="Divon H."/>
            <person name="Uhlig S."/>
            <person name="Proctor R.H."/>
        </authorList>
    </citation>
    <scope>NUCLEOTIDE SEQUENCE [LARGE SCALE GENOMIC DNA]</scope>
    <source>
        <strain evidence="1 2">NRRL 20459</strain>
    </source>
</reference>
<dbReference type="SUPFAM" id="SSF89372">
    <property type="entry name" value="Fucose-specific lectin"/>
    <property type="match status" value="1"/>
</dbReference>
<accession>A0A8H4L787</accession>
<sequence length="449" mass="48794">MSLNSPLALSRFVGGVNLYAGTTPISVVFRDILYVFYAGSGADGVWCTSTQDGKTWAQVYNLNNKGAQTLGIAQGTSPAVAVYKDTLYLFFNGAGGDATYVTTFNGVVWTPVSKYDRTNTASAFLPNTSPTVAVYRNRLYLFYCATVPQAPGSSQTVSGIVWDYYDGSQWNGQSRDGSNNYIADTQLQGAQVAAKTSPSVVVCNDALYVFFNGDGMDATYVGKLVGDSWVSMIPVLKKKGSLGTIFLPKTSPNALVLLDPYVIRLHWVDNATKAIFYSDYRPDGNSWTPRRKLSCNGNIPRLAADTNLNTVQFQGKSYAFWARTDAGINFAAGFVWQISTDWLRPVTSMGAHDSFTMTTGEDDLVSLLRETLGHGAETGTFATQYPVPENDVSDFVRGASNVISDTIDAKTATKYSITTSLVANSLLLSYLTVLELGTQNATVRFYYVK</sequence>
<organism evidence="1 2">
    <name type="scientific">Fusarium albosuccineum</name>
    <dbReference type="NCBI Taxonomy" id="1237068"/>
    <lineage>
        <taxon>Eukaryota</taxon>
        <taxon>Fungi</taxon>
        <taxon>Dikarya</taxon>
        <taxon>Ascomycota</taxon>
        <taxon>Pezizomycotina</taxon>
        <taxon>Sordariomycetes</taxon>
        <taxon>Hypocreomycetidae</taxon>
        <taxon>Hypocreales</taxon>
        <taxon>Nectriaceae</taxon>
        <taxon>Fusarium</taxon>
        <taxon>Fusarium decemcellulare species complex</taxon>
    </lineage>
</organism>
<proteinExistence type="predicted"/>